<keyword evidence="4" id="KW-1185">Reference proteome</keyword>
<dbReference type="EC" id="1.2.1.4" evidence="3"/>
<dbReference type="PANTHER" id="PTHR43353">
    <property type="entry name" value="SUCCINATE-SEMIALDEHYDE DEHYDROGENASE, MITOCHONDRIAL"/>
    <property type="match status" value="1"/>
</dbReference>
<dbReference type="PANTHER" id="PTHR43353:SF3">
    <property type="entry name" value="ALDEHYDE DEHYDROGENASE-RELATED"/>
    <property type="match status" value="1"/>
</dbReference>
<organism evidence="3 4">
    <name type="scientific">Nonomuraea africana</name>
    <dbReference type="NCBI Taxonomy" id="46171"/>
    <lineage>
        <taxon>Bacteria</taxon>
        <taxon>Bacillati</taxon>
        <taxon>Actinomycetota</taxon>
        <taxon>Actinomycetes</taxon>
        <taxon>Streptosporangiales</taxon>
        <taxon>Streptosporangiaceae</taxon>
        <taxon>Nonomuraea</taxon>
    </lineage>
</organism>
<evidence type="ECO:0000259" key="2">
    <source>
        <dbReference type="Pfam" id="PF00171"/>
    </source>
</evidence>
<evidence type="ECO:0000313" key="4">
    <source>
        <dbReference type="Proteomes" id="UP000661607"/>
    </source>
</evidence>
<sequence>MIYAYDPRTGETFGEAIPESTDAEVDAAVEAAHAAGPAWRSTARPEALEAIAAALEANVDELWAVADRETALGETRLRGEVARAASQFRLFAEVLRDGGHLEAVISRQADVRRMNQPLPGVVGVFSASNFPFAFSVAGGDTASALAAGCPVVVKAHPAHPLTSELSARVIRSALPDPALLGLVHGLAAGKRLVQHPRVVAVGFTGSIPGGKAIQALIDERPDPIPFFGELGSVNPVVVLPSAARDGLAAGFAASLTLGTGQFCTNPGLVFVPDDADLVTSLGTAVAGSSGSAMLSERIRQGYLDGVERLAKLTLLAEGAQGDGSWAVAPRVFTIDLAAFADQLPSIAEECFGPSSIVVTYGDAAELPAVLERLEGSLTATVHATDVDEARPVAEVLSRRAGRLIWNGWPTGVAVCWAMHHGGPWPASTAPAHTSVGAMAIRRWLRPTAYQGWPAELLPAELRDDNPLGVPQRIDG</sequence>
<keyword evidence="1 3" id="KW-0560">Oxidoreductase</keyword>
<dbReference type="InterPro" id="IPR050740">
    <property type="entry name" value="Aldehyde_DH_Superfamily"/>
</dbReference>
<dbReference type="InterPro" id="IPR016163">
    <property type="entry name" value="Ald_DH_C"/>
</dbReference>
<dbReference type="InterPro" id="IPR016161">
    <property type="entry name" value="Ald_DH/histidinol_DH"/>
</dbReference>
<dbReference type="InterPro" id="IPR044151">
    <property type="entry name" value="ALDH_KGSADH"/>
</dbReference>
<protein>
    <submittedName>
        <fullName evidence="3">NADP-dependent aldehyde dehydrogenase</fullName>
        <ecNumber evidence="3">1.2.1.4</ecNumber>
    </submittedName>
</protein>
<proteinExistence type="predicted"/>
<evidence type="ECO:0000256" key="1">
    <source>
        <dbReference type="ARBA" id="ARBA00023002"/>
    </source>
</evidence>
<dbReference type="InterPro" id="IPR015590">
    <property type="entry name" value="Aldehyde_DH_dom"/>
</dbReference>
<name>A0ABR9KKF5_9ACTN</name>
<accession>A0ABR9KKF5</accession>
<dbReference type="RefSeq" id="WP_192777217.1">
    <property type="nucleotide sequence ID" value="NZ_BAAASY010000002.1"/>
</dbReference>
<dbReference type="Proteomes" id="UP000661607">
    <property type="component" value="Unassembled WGS sequence"/>
</dbReference>
<gene>
    <name evidence="3" type="ORF">H4W81_005272</name>
</gene>
<dbReference type="Gene3D" id="3.40.605.10">
    <property type="entry name" value="Aldehyde Dehydrogenase, Chain A, domain 1"/>
    <property type="match status" value="1"/>
</dbReference>
<dbReference type="Gene3D" id="3.40.309.10">
    <property type="entry name" value="Aldehyde Dehydrogenase, Chain A, domain 2"/>
    <property type="match status" value="1"/>
</dbReference>
<reference evidence="3 4" key="1">
    <citation type="submission" date="2020-10" db="EMBL/GenBank/DDBJ databases">
        <title>Sequencing the genomes of 1000 actinobacteria strains.</title>
        <authorList>
            <person name="Klenk H.-P."/>
        </authorList>
    </citation>
    <scope>NUCLEOTIDE SEQUENCE [LARGE SCALE GENOMIC DNA]</scope>
    <source>
        <strain evidence="3 4">DSM 43748</strain>
    </source>
</reference>
<dbReference type="EMBL" id="JADBEF010000001">
    <property type="protein sequence ID" value="MBE1562493.1"/>
    <property type="molecule type" value="Genomic_DNA"/>
</dbReference>
<dbReference type="SUPFAM" id="SSF53720">
    <property type="entry name" value="ALDH-like"/>
    <property type="match status" value="1"/>
</dbReference>
<dbReference type="GO" id="GO:0033721">
    <property type="term" value="F:aldehyde dehydrogenase (NADP+) activity"/>
    <property type="evidence" value="ECO:0007669"/>
    <property type="project" value="UniProtKB-EC"/>
</dbReference>
<comment type="caution">
    <text evidence="3">The sequence shown here is derived from an EMBL/GenBank/DDBJ whole genome shotgun (WGS) entry which is preliminary data.</text>
</comment>
<dbReference type="Pfam" id="PF00171">
    <property type="entry name" value="Aldedh"/>
    <property type="match status" value="1"/>
</dbReference>
<feature type="domain" description="Aldehyde dehydrogenase" evidence="2">
    <location>
        <begin position="4"/>
        <end position="421"/>
    </location>
</feature>
<dbReference type="InterPro" id="IPR016162">
    <property type="entry name" value="Ald_DH_N"/>
</dbReference>
<dbReference type="CDD" id="cd07129">
    <property type="entry name" value="ALDH_KGSADH"/>
    <property type="match status" value="1"/>
</dbReference>
<evidence type="ECO:0000313" key="3">
    <source>
        <dbReference type="EMBL" id="MBE1562493.1"/>
    </source>
</evidence>